<dbReference type="InterPro" id="IPR014790">
    <property type="entry name" value="MutL_C"/>
</dbReference>
<feature type="compositionally biased region" description="Basic and acidic residues" evidence="4">
    <location>
        <begin position="634"/>
        <end position="654"/>
    </location>
</feature>
<dbReference type="SUPFAM" id="SSF55874">
    <property type="entry name" value="ATPase domain of HSP90 chaperone/DNA topoisomerase II/histidine kinase"/>
    <property type="match status" value="1"/>
</dbReference>
<dbReference type="CDD" id="cd16926">
    <property type="entry name" value="HATPase_MutL-MLH-PMS-like"/>
    <property type="match status" value="1"/>
</dbReference>
<feature type="region of interest" description="Disordered" evidence="4">
    <location>
        <begin position="1"/>
        <end position="24"/>
    </location>
</feature>
<sequence>MTTDQGAAASTSPTEPSGIKPLDAGSVHKISSGQVVVDLQTAVKELVENSLDAGATNIEVRFKEYGLESFEVVDNGSGIPPEDYDSIALKHHTSKLSSFTDLESVATFGFRGEALSSLCALAESVSVTTATAAEAPVGTVIEFERTGRAKGKKGKAARQRGTTVTVSGLFKPLPVRRKELERNAKREFGKALTLLHAYALVPCAQENRGVRLSVTNQTAGGKKTVQLRTDGTPSTRASVSAVWGPKTLENLVELDLCFAVEVEAAVLRRLGKAQDDENANEVRVRGLISKFAVGCGRNGTDRQFFFVNGRPCSPSKVQKAFNEVYRSFNATQSPFIIADFILPTNSCDINVSPDKRTILLHSEGNLVQALRTALEEKYAPSRSTYDINASQAPRRTDSAASATQPRGLPTQTGIHKDPLFLPDELGDDASPATSQPPESPIGPSTVAAPAETDVPTFGEATLLSEPSSSAPLPSQEQDVEGAEAIEEADADRAEEGSSLRLFEAAVDVYMDVDVDADSDGGADAMARANANPNLVGARLATPAGPALSEDGDSAASPVPEAPMSPTVTQMSNRRTRQPSPAQADEDEDDSPADEPIASLRLPARPVVRASSQPSKSRSEQMVLSTSGASWSLRRPADEAPGERPRKKSKLDATRAGRGAQQGMRELLRGFARTGSQVEEVEMDVDEEGGEGEHAGADEGDEQGLVSRAEDREDREDEQEPVSTGEDSEGESEPQEMVFGVVGVEDDESMDARMDEDESPVRQVIDITRGDGLDVPEPVTARSDLGDSSIGATNEEIVRTADEESVSVAFDLSRIVACWDRLWTRLADAVRQREERDRVAEDKKGTLDSAGVGNTTDDEEAVETLSRVIDKDDFTHMEIVGQFNLGFIIVRRRKSLSSKGDSFGADMDDLFIVDQHAADEKYNFETLQRTTKIDSQKLFRPQILELAAADEIVALENVDVLRQNGFELDVSEDRAPGQRMQLTAQPISKSTVFDMKDLEELLHLMQDRPAGQMVRCSKARAMFAMRACRKSIMIGTPLNRRQMTSVVQHMGTMDQPWHCPHGRPTMRHLSDIVGVGWDPRRGPVNSIDWAAFARAGAASAR</sequence>
<dbReference type="InterPro" id="IPR042121">
    <property type="entry name" value="MutL_C_regsub"/>
</dbReference>
<dbReference type="FunFam" id="3.30.565.10:FF:000014">
    <property type="entry name" value="Mismatch repair endonuclease pms1, putative"/>
    <property type="match status" value="1"/>
</dbReference>
<dbReference type="InterPro" id="IPR002099">
    <property type="entry name" value="MutL/Mlh/PMS"/>
</dbReference>
<organism evidence="7 8">
    <name type="scientific">Lentinus brumalis</name>
    <dbReference type="NCBI Taxonomy" id="2498619"/>
    <lineage>
        <taxon>Eukaryota</taxon>
        <taxon>Fungi</taxon>
        <taxon>Dikarya</taxon>
        <taxon>Basidiomycota</taxon>
        <taxon>Agaricomycotina</taxon>
        <taxon>Agaricomycetes</taxon>
        <taxon>Polyporales</taxon>
        <taxon>Polyporaceae</taxon>
        <taxon>Lentinus</taxon>
    </lineage>
</organism>
<evidence type="ECO:0000256" key="4">
    <source>
        <dbReference type="SAM" id="MobiDB-lite"/>
    </source>
</evidence>
<proteinExistence type="inferred from homology"/>
<dbReference type="SUPFAM" id="SSF54211">
    <property type="entry name" value="Ribosomal protein S5 domain 2-like"/>
    <property type="match status" value="1"/>
</dbReference>
<feature type="compositionally biased region" description="Acidic residues" evidence="4">
    <location>
        <begin position="678"/>
        <end position="689"/>
    </location>
</feature>
<dbReference type="InterPro" id="IPR014762">
    <property type="entry name" value="DNA_mismatch_repair_CS"/>
</dbReference>
<evidence type="ECO:0000313" key="8">
    <source>
        <dbReference type="Proteomes" id="UP000256964"/>
    </source>
</evidence>
<dbReference type="GO" id="GO:0032389">
    <property type="term" value="C:MutLalpha complex"/>
    <property type="evidence" value="ECO:0007669"/>
    <property type="project" value="TreeGrafter"/>
</dbReference>
<dbReference type="STRING" id="139420.A0A371CSR1"/>
<feature type="domain" description="MutL C-terminal dimerisation" evidence="5">
    <location>
        <begin position="878"/>
        <end position="1037"/>
    </location>
</feature>
<keyword evidence="8" id="KW-1185">Reference proteome</keyword>
<dbReference type="OrthoDB" id="10263226at2759"/>
<feature type="compositionally biased region" description="Low complexity" evidence="4">
    <location>
        <begin position="459"/>
        <end position="476"/>
    </location>
</feature>
<feature type="compositionally biased region" description="Acidic residues" evidence="4">
    <location>
        <begin position="712"/>
        <end position="733"/>
    </location>
</feature>
<feature type="domain" description="DNA mismatch repair protein S5" evidence="6">
    <location>
        <begin position="239"/>
        <end position="379"/>
    </location>
</feature>
<dbReference type="Gene3D" id="3.30.1540.20">
    <property type="entry name" value="MutL, C-terminal domain, dimerisation subdomain"/>
    <property type="match status" value="1"/>
</dbReference>
<dbReference type="PANTHER" id="PTHR10073:SF52">
    <property type="entry name" value="MISMATCH REPAIR ENDONUCLEASE PMS2"/>
    <property type="match status" value="1"/>
</dbReference>
<dbReference type="CDD" id="cd03484">
    <property type="entry name" value="MutL_Trans_hPMS_2_like"/>
    <property type="match status" value="1"/>
</dbReference>
<dbReference type="Pfam" id="PF08676">
    <property type="entry name" value="MutL_C"/>
    <property type="match status" value="1"/>
</dbReference>
<name>A0A371CSR1_9APHY</name>
<feature type="compositionally biased region" description="Basic and acidic residues" evidence="4">
    <location>
        <begin position="833"/>
        <end position="845"/>
    </location>
</feature>
<dbReference type="SUPFAM" id="SSF118116">
    <property type="entry name" value="DNA mismatch repair protein MutL"/>
    <property type="match status" value="1"/>
</dbReference>
<evidence type="ECO:0000313" key="7">
    <source>
        <dbReference type="EMBL" id="RDX43321.1"/>
    </source>
</evidence>
<dbReference type="Pfam" id="PF13589">
    <property type="entry name" value="HATPase_c_3"/>
    <property type="match status" value="1"/>
</dbReference>
<dbReference type="GO" id="GO:0016887">
    <property type="term" value="F:ATP hydrolysis activity"/>
    <property type="evidence" value="ECO:0007669"/>
    <property type="project" value="InterPro"/>
</dbReference>
<dbReference type="InterPro" id="IPR013507">
    <property type="entry name" value="DNA_mismatch_S5_2-like"/>
</dbReference>
<dbReference type="Gene3D" id="3.30.1370.100">
    <property type="entry name" value="MutL, C-terminal domain, regulatory subdomain"/>
    <property type="match status" value="1"/>
</dbReference>
<evidence type="ECO:0000259" key="6">
    <source>
        <dbReference type="SMART" id="SM01340"/>
    </source>
</evidence>
<dbReference type="Gene3D" id="3.30.565.10">
    <property type="entry name" value="Histidine kinase-like ATPase, C-terminal domain"/>
    <property type="match status" value="1"/>
</dbReference>
<dbReference type="EMBL" id="KZ857466">
    <property type="protein sequence ID" value="RDX43321.1"/>
    <property type="molecule type" value="Genomic_DNA"/>
</dbReference>
<feature type="compositionally biased region" description="Polar residues" evidence="4">
    <location>
        <begin position="609"/>
        <end position="629"/>
    </location>
</feature>
<feature type="compositionally biased region" description="Polar residues" evidence="4">
    <location>
        <begin position="1"/>
        <end position="15"/>
    </location>
</feature>
<protein>
    <recommendedName>
        <fullName evidence="3">DNA mismatch repair protein PMS1</fullName>
    </recommendedName>
</protein>
<evidence type="ECO:0000256" key="2">
    <source>
        <dbReference type="ARBA" id="ARBA00022763"/>
    </source>
</evidence>
<accession>A0A371CSR1</accession>
<dbReference type="InterPro" id="IPR014721">
    <property type="entry name" value="Ribsml_uS5_D2-typ_fold_subgr"/>
</dbReference>
<dbReference type="PANTHER" id="PTHR10073">
    <property type="entry name" value="DNA MISMATCH REPAIR PROTEIN MLH, PMS, MUTL"/>
    <property type="match status" value="1"/>
</dbReference>
<feature type="region of interest" description="Disordered" evidence="4">
    <location>
        <begin position="833"/>
        <end position="857"/>
    </location>
</feature>
<dbReference type="InterPro" id="IPR038973">
    <property type="entry name" value="MutL/Mlh/Pms-like"/>
</dbReference>
<dbReference type="GO" id="GO:0030983">
    <property type="term" value="F:mismatched DNA binding"/>
    <property type="evidence" value="ECO:0007669"/>
    <property type="project" value="InterPro"/>
</dbReference>
<dbReference type="GO" id="GO:0140664">
    <property type="term" value="F:ATP-dependent DNA damage sensor activity"/>
    <property type="evidence" value="ECO:0007669"/>
    <property type="project" value="InterPro"/>
</dbReference>
<dbReference type="NCBIfam" id="TIGR00585">
    <property type="entry name" value="mutl"/>
    <property type="match status" value="1"/>
</dbReference>
<evidence type="ECO:0000256" key="1">
    <source>
        <dbReference type="ARBA" id="ARBA00006082"/>
    </source>
</evidence>
<dbReference type="InterPro" id="IPR042120">
    <property type="entry name" value="MutL_C_dimsub"/>
</dbReference>
<comment type="similarity">
    <text evidence="1">Belongs to the DNA mismatch repair MutL/HexB family.</text>
</comment>
<dbReference type="InterPro" id="IPR037198">
    <property type="entry name" value="MutL_C_sf"/>
</dbReference>
<feature type="region of interest" description="Disordered" evidence="4">
    <location>
        <begin position="384"/>
        <end position="481"/>
    </location>
</feature>
<dbReference type="GO" id="GO:0000710">
    <property type="term" value="P:meiotic mismatch repair"/>
    <property type="evidence" value="ECO:0007669"/>
    <property type="project" value="UniProtKB-ARBA"/>
</dbReference>
<evidence type="ECO:0000256" key="3">
    <source>
        <dbReference type="ARBA" id="ARBA00070941"/>
    </source>
</evidence>
<dbReference type="Gene3D" id="3.30.230.10">
    <property type="match status" value="1"/>
</dbReference>
<feature type="compositionally biased region" description="Polar residues" evidence="4">
    <location>
        <begin position="384"/>
        <end position="413"/>
    </location>
</feature>
<gene>
    <name evidence="7" type="ORF">OH76DRAFT_1390632</name>
</gene>
<dbReference type="GO" id="GO:0005524">
    <property type="term" value="F:ATP binding"/>
    <property type="evidence" value="ECO:0007669"/>
    <property type="project" value="InterPro"/>
</dbReference>
<dbReference type="Pfam" id="PF01119">
    <property type="entry name" value="DNA_mis_repair"/>
    <property type="match status" value="1"/>
</dbReference>
<dbReference type="Proteomes" id="UP000256964">
    <property type="component" value="Unassembled WGS sequence"/>
</dbReference>
<dbReference type="FunFam" id="3.30.1370.100:FF:000001">
    <property type="entry name" value="Mismatch repair endonuclease pms1, putative"/>
    <property type="match status" value="1"/>
</dbReference>
<dbReference type="SMART" id="SM01340">
    <property type="entry name" value="DNA_mis_repair"/>
    <property type="match status" value="1"/>
</dbReference>
<keyword evidence="2" id="KW-0227">DNA damage</keyword>
<reference evidence="7 8" key="1">
    <citation type="journal article" date="2018" name="Biotechnol. Biofuels">
        <title>Integrative visual omics of the white-rot fungus Polyporus brumalis exposes the biotechnological potential of its oxidative enzymes for delignifying raw plant biomass.</title>
        <authorList>
            <person name="Miyauchi S."/>
            <person name="Rancon A."/>
            <person name="Drula E."/>
            <person name="Hage H."/>
            <person name="Chaduli D."/>
            <person name="Favel A."/>
            <person name="Grisel S."/>
            <person name="Henrissat B."/>
            <person name="Herpoel-Gimbert I."/>
            <person name="Ruiz-Duenas F.J."/>
            <person name="Chevret D."/>
            <person name="Hainaut M."/>
            <person name="Lin J."/>
            <person name="Wang M."/>
            <person name="Pangilinan J."/>
            <person name="Lipzen A."/>
            <person name="Lesage-Meessen L."/>
            <person name="Navarro D."/>
            <person name="Riley R."/>
            <person name="Grigoriev I.V."/>
            <person name="Zhou S."/>
            <person name="Raouche S."/>
            <person name="Rosso M.N."/>
        </authorList>
    </citation>
    <scope>NUCLEOTIDE SEQUENCE [LARGE SCALE GENOMIC DNA]</scope>
    <source>
        <strain evidence="7 8">BRFM 1820</strain>
    </source>
</reference>
<dbReference type="SMART" id="SM00853">
    <property type="entry name" value="MutL_C"/>
    <property type="match status" value="1"/>
</dbReference>
<dbReference type="AlphaFoldDB" id="A0A371CSR1"/>
<dbReference type="InterPro" id="IPR036890">
    <property type="entry name" value="HATPase_C_sf"/>
</dbReference>
<evidence type="ECO:0000259" key="5">
    <source>
        <dbReference type="SMART" id="SM00853"/>
    </source>
</evidence>
<dbReference type="InterPro" id="IPR020568">
    <property type="entry name" value="Ribosomal_Su5_D2-typ_SF"/>
</dbReference>
<feature type="region of interest" description="Disordered" evidence="4">
    <location>
        <begin position="537"/>
        <end position="736"/>
    </location>
</feature>
<feature type="compositionally biased region" description="Acidic residues" evidence="4">
    <location>
        <begin position="583"/>
        <end position="592"/>
    </location>
</feature>
<dbReference type="PROSITE" id="PS00058">
    <property type="entry name" value="DNA_MISMATCH_REPAIR_1"/>
    <property type="match status" value="1"/>
</dbReference>